<gene>
    <name evidence="2" type="ORF">VFH_V067880</name>
</gene>
<dbReference type="AlphaFoldDB" id="A0AAV1ARS3"/>
<dbReference type="EMBL" id="OX451740">
    <property type="protein sequence ID" value="CAI8613150.1"/>
    <property type="molecule type" value="Genomic_DNA"/>
</dbReference>
<proteinExistence type="predicted"/>
<feature type="compositionally biased region" description="Low complexity" evidence="1">
    <location>
        <begin position="14"/>
        <end position="29"/>
    </location>
</feature>
<feature type="region of interest" description="Disordered" evidence="1">
    <location>
        <begin position="1"/>
        <end position="39"/>
    </location>
</feature>
<sequence length="170" mass="19349">MSCQWNKQPKAHVAVAATQQHTSQTQAPTSKKRPFDSLSNSTSNYFKIRALIRDLRPHFIQILQTPDYKNCKASHEIRDKLKTVLKVYNDLKADVASVGKQQQPQRFKSSEQTHVEKTFARPSVAEVSQTSSTYVIGGSAFGWNFITFPVANSVYYGRTKEQFRSDKMTE</sequence>
<evidence type="ECO:0000313" key="2">
    <source>
        <dbReference type="EMBL" id="CAI8613150.1"/>
    </source>
</evidence>
<evidence type="ECO:0000256" key="1">
    <source>
        <dbReference type="SAM" id="MobiDB-lite"/>
    </source>
</evidence>
<name>A0AAV1ARS3_VICFA</name>
<protein>
    <submittedName>
        <fullName evidence="2">Uncharacterized protein</fullName>
    </submittedName>
</protein>
<accession>A0AAV1ARS3</accession>
<organism evidence="2 3">
    <name type="scientific">Vicia faba</name>
    <name type="common">Broad bean</name>
    <name type="synonym">Faba vulgaris</name>
    <dbReference type="NCBI Taxonomy" id="3906"/>
    <lineage>
        <taxon>Eukaryota</taxon>
        <taxon>Viridiplantae</taxon>
        <taxon>Streptophyta</taxon>
        <taxon>Embryophyta</taxon>
        <taxon>Tracheophyta</taxon>
        <taxon>Spermatophyta</taxon>
        <taxon>Magnoliopsida</taxon>
        <taxon>eudicotyledons</taxon>
        <taxon>Gunneridae</taxon>
        <taxon>Pentapetalae</taxon>
        <taxon>rosids</taxon>
        <taxon>fabids</taxon>
        <taxon>Fabales</taxon>
        <taxon>Fabaceae</taxon>
        <taxon>Papilionoideae</taxon>
        <taxon>50 kb inversion clade</taxon>
        <taxon>NPAAA clade</taxon>
        <taxon>Hologalegina</taxon>
        <taxon>IRL clade</taxon>
        <taxon>Fabeae</taxon>
        <taxon>Vicia</taxon>
    </lineage>
</organism>
<reference evidence="2 3" key="1">
    <citation type="submission" date="2023-01" db="EMBL/GenBank/DDBJ databases">
        <authorList>
            <person name="Kreplak J."/>
        </authorList>
    </citation>
    <scope>NUCLEOTIDE SEQUENCE [LARGE SCALE GENOMIC DNA]</scope>
</reference>
<dbReference type="PANTHER" id="PTHR35459:SF2">
    <property type="entry name" value="T1N6.14 PROTEIN"/>
    <property type="match status" value="1"/>
</dbReference>
<keyword evidence="3" id="KW-1185">Reference proteome</keyword>
<dbReference type="Proteomes" id="UP001157006">
    <property type="component" value="Chromosome 5"/>
</dbReference>
<dbReference type="PANTHER" id="PTHR35459">
    <property type="entry name" value="T1N6.14 PROTEIN"/>
    <property type="match status" value="1"/>
</dbReference>
<evidence type="ECO:0000313" key="3">
    <source>
        <dbReference type="Proteomes" id="UP001157006"/>
    </source>
</evidence>